<gene>
    <name evidence="4" type="ORF">PENSTE_c019G08330</name>
</gene>
<dbReference type="Gene3D" id="3.40.50.1820">
    <property type="entry name" value="alpha/beta hydrolase"/>
    <property type="match status" value="1"/>
</dbReference>
<reference evidence="5" key="1">
    <citation type="journal article" date="2017" name="Nat. Microbiol.">
        <title>Global analysis of biosynthetic gene clusters reveals vast potential of secondary metabolite production in Penicillium species.</title>
        <authorList>
            <person name="Nielsen J.C."/>
            <person name="Grijseels S."/>
            <person name="Prigent S."/>
            <person name="Ji B."/>
            <person name="Dainat J."/>
            <person name="Nielsen K.F."/>
            <person name="Frisvad J.C."/>
            <person name="Workman M."/>
            <person name="Nielsen J."/>
        </authorList>
    </citation>
    <scope>NUCLEOTIDE SEQUENCE [LARGE SCALE GENOMIC DNA]</scope>
    <source>
        <strain evidence="5">IBT 24891</strain>
    </source>
</reference>
<keyword evidence="5" id="KW-1185">Reference proteome</keyword>
<accession>A0A1V6SV06</accession>
<evidence type="ECO:0000256" key="1">
    <source>
        <dbReference type="ARBA" id="ARBA00022801"/>
    </source>
</evidence>
<dbReference type="PANTHER" id="PTHR48081:SF8">
    <property type="entry name" value="ALPHA_BETA HYDROLASE FOLD-3 DOMAIN-CONTAINING PROTEIN-RELATED"/>
    <property type="match status" value="1"/>
</dbReference>
<dbReference type="PANTHER" id="PTHR48081">
    <property type="entry name" value="AB HYDROLASE SUPERFAMILY PROTEIN C4A8.06C"/>
    <property type="match status" value="1"/>
</dbReference>
<name>A0A1V6SV06_9EURO</name>
<dbReference type="STRING" id="303698.A0A1V6SV06"/>
<evidence type="ECO:0000313" key="5">
    <source>
        <dbReference type="Proteomes" id="UP000191285"/>
    </source>
</evidence>
<dbReference type="SUPFAM" id="SSF53474">
    <property type="entry name" value="alpha/beta-Hydrolases"/>
    <property type="match status" value="1"/>
</dbReference>
<dbReference type="OrthoDB" id="408631at2759"/>
<feature type="region of interest" description="Disordered" evidence="2">
    <location>
        <begin position="60"/>
        <end position="81"/>
    </location>
</feature>
<feature type="domain" description="Alpha/beta hydrolase fold-3" evidence="3">
    <location>
        <begin position="171"/>
        <end position="392"/>
    </location>
</feature>
<dbReference type="Proteomes" id="UP000191285">
    <property type="component" value="Unassembled WGS sequence"/>
</dbReference>
<organism evidence="4 5">
    <name type="scientific">Penicillium steckii</name>
    <dbReference type="NCBI Taxonomy" id="303698"/>
    <lineage>
        <taxon>Eukaryota</taxon>
        <taxon>Fungi</taxon>
        <taxon>Dikarya</taxon>
        <taxon>Ascomycota</taxon>
        <taxon>Pezizomycotina</taxon>
        <taxon>Eurotiomycetes</taxon>
        <taxon>Eurotiomycetidae</taxon>
        <taxon>Eurotiales</taxon>
        <taxon>Aspergillaceae</taxon>
        <taxon>Penicillium</taxon>
    </lineage>
</organism>
<comment type="caution">
    <text evidence="4">The sequence shown here is derived from an EMBL/GenBank/DDBJ whole genome shotgun (WGS) entry which is preliminary data.</text>
</comment>
<dbReference type="GO" id="GO:0017000">
    <property type="term" value="P:antibiotic biosynthetic process"/>
    <property type="evidence" value="ECO:0007669"/>
    <property type="project" value="UniProtKB-ARBA"/>
</dbReference>
<dbReference type="GO" id="GO:0072330">
    <property type="term" value="P:monocarboxylic acid biosynthetic process"/>
    <property type="evidence" value="ECO:0007669"/>
    <property type="project" value="UniProtKB-ARBA"/>
</dbReference>
<evidence type="ECO:0000313" key="4">
    <source>
        <dbReference type="EMBL" id="OQE17835.1"/>
    </source>
</evidence>
<evidence type="ECO:0000259" key="3">
    <source>
        <dbReference type="Pfam" id="PF07859"/>
    </source>
</evidence>
<dbReference type="InterPro" id="IPR029058">
    <property type="entry name" value="AB_hydrolase_fold"/>
</dbReference>
<dbReference type="AlphaFoldDB" id="A0A1V6SV06"/>
<dbReference type="GO" id="GO:0016787">
    <property type="term" value="F:hydrolase activity"/>
    <property type="evidence" value="ECO:0007669"/>
    <property type="project" value="UniProtKB-KW"/>
</dbReference>
<sequence length="417" mass="46847">MTLCNVLSTDHCINTSFITPRHSSSSSSSSSSKAFFSNLYLAVTTLLHYLIMAQTGQGDPKLHNLRPPQTQPQPLHNSIPPELEPRFDPIYVEYYNKYNAGRLHTHEVPIEKYRKNPARYTISYGRAEGPDIYRITEQKCPVNGGEITIRIFEPAPEVDGNGQFKKRAAYFNFHGGGWVFGGLQVDHDFCKRVVDGLDGDLVAFDIDYRLAPENKYPTPVDDCWAAFDWVRDQKAEEFNLDLDRFAVGGASAGGHLAAVIAHLCRNANIPLRLQILTVPICDLHNVFTPDGQFDRDHCPYESYREMEFTPALPAARMAYFHRHFLGVPRPPSSIDDWKISPMLATDFKNLAPALVSTAELDPLRDEGEAYAVKLENAGNRVELHRYIGAPHLIAGLDGILQGGQLYNHRVIDALKRK</sequence>
<dbReference type="EMBL" id="MLKD01000019">
    <property type="protein sequence ID" value="OQE17835.1"/>
    <property type="molecule type" value="Genomic_DNA"/>
</dbReference>
<dbReference type="InterPro" id="IPR050300">
    <property type="entry name" value="GDXG_lipolytic_enzyme"/>
</dbReference>
<dbReference type="InterPro" id="IPR013094">
    <property type="entry name" value="AB_hydrolase_3"/>
</dbReference>
<protein>
    <recommendedName>
        <fullName evidence="3">Alpha/beta hydrolase fold-3 domain-containing protein</fullName>
    </recommendedName>
</protein>
<proteinExistence type="predicted"/>
<keyword evidence="1" id="KW-0378">Hydrolase</keyword>
<dbReference type="Pfam" id="PF07859">
    <property type="entry name" value="Abhydrolase_3"/>
    <property type="match status" value="1"/>
</dbReference>
<evidence type="ECO:0000256" key="2">
    <source>
        <dbReference type="SAM" id="MobiDB-lite"/>
    </source>
</evidence>